<dbReference type="Proteomes" id="UP000527355">
    <property type="component" value="Unassembled WGS sequence"/>
</dbReference>
<feature type="compositionally biased region" description="Polar residues" evidence="1">
    <location>
        <begin position="57"/>
        <end position="73"/>
    </location>
</feature>
<feature type="signal peptide" evidence="2">
    <location>
        <begin position="1"/>
        <end position="16"/>
    </location>
</feature>
<organism evidence="3 4">
    <name type="scientific">Myotis myotis</name>
    <name type="common">Greater mouse-eared bat</name>
    <name type="synonym">Vespertilio myotis</name>
    <dbReference type="NCBI Taxonomy" id="51298"/>
    <lineage>
        <taxon>Eukaryota</taxon>
        <taxon>Metazoa</taxon>
        <taxon>Chordata</taxon>
        <taxon>Craniata</taxon>
        <taxon>Vertebrata</taxon>
        <taxon>Euteleostomi</taxon>
        <taxon>Mammalia</taxon>
        <taxon>Eutheria</taxon>
        <taxon>Laurasiatheria</taxon>
        <taxon>Chiroptera</taxon>
        <taxon>Yangochiroptera</taxon>
        <taxon>Vespertilionidae</taxon>
        <taxon>Myotis</taxon>
    </lineage>
</organism>
<accession>A0A7J8AL53</accession>
<gene>
    <name evidence="3" type="ORF">mMyoMyo1_007812</name>
</gene>
<sequence length="124" mass="13682">MFFSLFALQNIKLLLGLGRPRGCELTPSPREGWRQIAPAQLCENPQAPPWEFRSPGPRSSASKYKAPTSSVPCQIQVPRPSDSSQKHSRLSSPHPALRAGPSSCPSSGFTDPFLWRSLSDHTFH</sequence>
<evidence type="ECO:0000256" key="1">
    <source>
        <dbReference type="SAM" id="MobiDB-lite"/>
    </source>
</evidence>
<evidence type="ECO:0000313" key="4">
    <source>
        <dbReference type="Proteomes" id="UP000527355"/>
    </source>
</evidence>
<feature type="chain" id="PRO_5029724371" evidence="2">
    <location>
        <begin position="17"/>
        <end position="124"/>
    </location>
</feature>
<dbReference type="EMBL" id="JABWUV010000001">
    <property type="protein sequence ID" value="KAF6387297.1"/>
    <property type="molecule type" value="Genomic_DNA"/>
</dbReference>
<keyword evidence="4" id="KW-1185">Reference proteome</keyword>
<dbReference type="AlphaFoldDB" id="A0A7J8AL53"/>
<evidence type="ECO:0000313" key="3">
    <source>
        <dbReference type="EMBL" id="KAF6387297.1"/>
    </source>
</evidence>
<evidence type="ECO:0000256" key="2">
    <source>
        <dbReference type="SAM" id="SignalP"/>
    </source>
</evidence>
<feature type="region of interest" description="Disordered" evidence="1">
    <location>
        <begin position="44"/>
        <end position="108"/>
    </location>
</feature>
<name>A0A7J8AL53_MYOMY</name>
<comment type="caution">
    <text evidence="3">The sequence shown here is derived from an EMBL/GenBank/DDBJ whole genome shotgun (WGS) entry which is preliminary data.</text>
</comment>
<protein>
    <submittedName>
        <fullName evidence="3">Uncharacterized protein</fullName>
    </submittedName>
</protein>
<keyword evidence="2" id="KW-0732">Signal</keyword>
<reference evidence="3 4" key="1">
    <citation type="journal article" date="2020" name="Nature">
        <title>Six reference-quality genomes reveal evolution of bat adaptations.</title>
        <authorList>
            <person name="Jebb D."/>
            <person name="Huang Z."/>
            <person name="Pippel M."/>
            <person name="Hughes G.M."/>
            <person name="Lavrichenko K."/>
            <person name="Devanna P."/>
            <person name="Winkler S."/>
            <person name="Jermiin L.S."/>
            <person name="Skirmuntt E.C."/>
            <person name="Katzourakis A."/>
            <person name="Burkitt-Gray L."/>
            <person name="Ray D.A."/>
            <person name="Sullivan K.A.M."/>
            <person name="Roscito J.G."/>
            <person name="Kirilenko B.M."/>
            <person name="Davalos L.M."/>
            <person name="Corthals A.P."/>
            <person name="Power M.L."/>
            <person name="Jones G."/>
            <person name="Ransome R.D."/>
            <person name="Dechmann D.K.N."/>
            <person name="Locatelli A.G."/>
            <person name="Puechmaille S.J."/>
            <person name="Fedrigo O."/>
            <person name="Jarvis E.D."/>
            <person name="Hiller M."/>
            <person name="Vernes S.C."/>
            <person name="Myers E.W."/>
            <person name="Teeling E.C."/>
        </authorList>
    </citation>
    <scope>NUCLEOTIDE SEQUENCE [LARGE SCALE GENOMIC DNA]</scope>
    <source>
        <strain evidence="3">MMyoMyo1</strain>
        <tissue evidence="3">Flight muscle</tissue>
    </source>
</reference>
<proteinExistence type="predicted"/>